<dbReference type="VEuPathDB" id="FungiDB:BDBG_07196"/>
<keyword evidence="3" id="KW-1185">Reference proteome</keyword>
<protein>
    <submittedName>
        <fullName evidence="2">Uncharacterized protein</fullName>
    </submittedName>
</protein>
<dbReference type="Proteomes" id="UP000002038">
    <property type="component" value="Unassembled WGS sequence"/>
</dbReference>
<dbReference type="KEGG" id="bgh:BDBG_07196"/>
<sequence>MRMEIEERCEGEENRREEREEEGDDDDDDDDDDNDEEEEEEEEEKEKAREEEEREEEEVRMMQTDRQDRNTVLRLQLLLQTLNAYAWRRPVYNNTPHDLCQQQLRTVKTNNLA</sequence>
<proteinExistence type="predicted"/>
<dbReference type="GeneID" id="8508937"/>
<organism evidence="2 3">
    <name type="scientific">Blastomyces gilchristii (strain SLH14081)</name>
    <name type="common">Blastomyces dermatitidis</name>
    <dbReference type="NCBI Taxonomy" id="559298"/>
    <lineage>
        <taxon>Eukaryota</taxon>
        <taxon>Fungi</taxon>
        <taxon>Dikarya</taxon>
        <taxon>Ascomycota</taxon>
        <taxon>Pezizomycotina</taxon>
        <taxon>Eurotiomycetes</taxon>
        <taxon>Eurotiomycetidae</taxon>
        <taxon>Onygenales</taxon>
        <taxon>Ajellomycetaceae</taxon>
        <taxon>Blastomyces</taxon>
    </lineage>
</organism>
<dbReference type="EMBL" id="GG657464">
    <property type="protein sequence ID" value="OAT11769.1"/>
    <property type="molecule type" value="Genomic_DNA"/>
</dbReference>
<gene>
    <name evidence="2" type="ORF">BDBG_07196</name>
</gene>
<feature type="compositionally biased region" description="Basic and acidic residues" evidence="1">
    <location>
        <begin position="1"/>
        <end position="18"/>
    </location>
</feature>
<name>A0A179UX15_BLAGS</name>
<feature type="compositionally biased region" description="Acidic residues" evidence="1">
    <location>
        <begin position="19"/>
        <end position="44"/>
    </location>
</feature>
<dbReference type="RefSeq" id="XP_031580036.1">
    <property type="nucleotide sequence ID" value="XM_031722977.1"/>
</dbReference>
<feature type="region of interest" description="Disordered" evidence="1">
    <location>
        <begin position="1"/>
        <end position="66"/>
    </location>
</feature>
<reference evidence="3" key="1">
    <citation type="journal article" date="2015" name="PLoS Genet.">
        <title>The dynamic genome and transcriptome of the human fungal pathogen Blastomyces and close relative Emmonsia.</title>
        <authorList>
            <person name="Munoz J.F."/>
            <person name="Gauthier G.M."/>
            <person name="Desjardins C.A."/>
            <person name="Gallo J.E."/>
            <person name="Holder J."/>
            <person name="Sullivan T.D."/>
            <person name="Marty A.J."/>
            <person name="Carmen J.C."/>
            <person name="Chen Z."/>
            <person name="Ding L."/>
            <person name="Gujja S."/>
            <person name="Magrini V."/>
            <person name="Misas E."/>
            <person name="Mitreva M."/>
            <person name="Priest M."/>
            <person name="Saif S."/>
            <person name="Whiston E.A."/>
            <person name="Young S."/>
            <person name="Zeng Q."/>
            <person name="Goldman W.E."/>
            <person name="Mardis E.R."/>
            <person name="Taylor J.W."/>
            <person name="McEwen J.G."/>
            <person name="Clay O.K."/>
            <person name="Klein B.S."/>
            <person name="Cuomo C.A."/>
        </authorList>
    </citation>
    <scope>NUCLEOTIDE SEQUENCE [LARGE SCALE GENOMIC DNA]</scope>
    <source>
        <strain evidence="3">SLH14081</strain>
    </source>
</reference>
<evidence type="ECO:0000256" key="1">
    <source>
        <dbReference type="SAM" id="MobiDB-lite"/>
    </source>
</evidence>
<evidence type="ECO:0000313" key="2">
    <source>
        <dbReference type="EMBL" id="OAT11769.1"/>
    </source>
</evidence>
<evidence type="ECO:0000313" key="3">
    <source>
        <dbReference type="Proteomes" id="UP000002038"/>
    </source>
</evidence>
<accession>A0A179UX15</accession>
<feature type="compositionally biased region" description="Basic and acidic residues" evidence="1">
    <location>
        <begin position="45"/>
        <end position="66"/>
    </location>
</feature>
<dbReference type="AlphaFoldDB" id="A0A179UX15"/>